<keyword evidence="1" id="KW-1133">Transmembrane helix</keyword>
<evidence type="ECO:0000313" key="2">
    <source>
        <dbReference type="EMBL" id="SKA23661.1"/>
    </source>
</evidence>
<protein>
    <submittedName>
        <fullName evidence="2">Uncharacterized protein</fullName>
    </submittedName>
</protein>
<dbReference type="EMBL" id="FUXM01000044">
    <property type="protein sequence ID" value="SKA23661.1"/>
    <property type="molecule type" value="Genomic_DNA"/>
</dbReference>
<dbReference type="RefSeq" id="WP_078666449.1">
    <property type="nucleotide sequence ID" value="NZ_FUXM01000044.1"/>
</dbReference>
<name>A0A1T4S736_9FIRM</name>
<keyword evidence="1" id="KW-0812">Transmembrane</keyword>
<accession>A0A1T4S736</accession>
<evidence type="ECO:0000313" key="3">
    <source>
        <dbReference type="Proteomes" id="UP000189933"/>
    </source>
</evidence>
<keyword evidence="3" id="KW-1185">Reference proteome</keyword>
<dbReference type="Proteomes" id="UP000189933">
    <property type="component" value="Unassembled WGS sequence"/>
</dbReference>
<feature type="transmembrane region" description="Helical" evidence="1">
    <location>
        <begin position="39"/>
        <end position="57"/>
    </location>
</feature>
<organism evidence="2 3">
    <name type="scientific">Carboxydocella sporoproducens DSM 16521</name>
    <dbReference type="NCBI Taxonomy" id="1121270"/>
    <lineage>
        <taxon>Bacteria</taxon>
        <taxon>Bacillati</taxon>
        <taxon>Bacillota</taxon>
        <taxon>Clostridia</taxon>
        <taxon>Eubacteriales</taxon>
        <taxon>Clostridiales Family XVI. Incertae Sedis</taxon>
        <taxon>Carboxydocella</taxon>
    </lineage>
</organism>
<gene>
    <name evidence="2" type="ORF">SAMN02745885_02464</name>
</gene>
<dbReference type="AlphaFoldDB" id="A0A1T4S736"/>
<feature type="transmembrane region" description="Helical" evidence="1">
    <location>
        <begin position="63"/>
        <end position="84"/>
    </location>
</feature>
<reference evidence="3" key="1">
    <citation type="submission" date="2017-02" db="EMBL/GenBank/DDBJ databases">
        <authorList>
            <person name="Varghese N."/>
            <person name="Submissions S."/>
        </authorList>
    </citation>
    <scope>NUCLEOTIDE SEQUENCE [LARGE SCALE GENOMIC DNA]</scope>
    <source>
        <strain evidence="3">DSM 16521</strain>
    </source>
</reference>
<sequence length="89" mass="10335">MPIKGDYKQYTDPEEQAKMMGNFLGSFLNSSKIPIGLKWLGWFLLLCSSIFFPFVIIKDLLSGGLEIFLLVPVLFQWVLVYYILKKLLR</sequence>
<proteinExistence type="predicted"/>
<keyword evidence="1" id="KW-0472">Membrane</keyword>
<evidence type="ECO:0000256" key="1">
    <source>
        <dbReference type="SAM" id="Phobius"/>
    </source>
</evidence>